<dbReference type="Proteomes" id="UP000612456">
    <property type="component" value="Unassembled WGS sequence"/>
</dbReference>
<feature type="transmembrane region" description="Helical" evidence="1">
    <location>
        <begin position="340"/>
        <end position="361"/>
    </location>
</feature>
<accession>A0A916ZC61</accession>
<feature type="transmembrane region" description="Helical" evidence="1">
    <location>
        <begin position="373"/>
        <end position="394"/>
    </location>
</feature>
<evidence type="ECO:0000256" key="1">
    <source>
        <dbReference type="SAM" id="Phobius"/>
    </source>
</evidence>
<organism evidence="2 3">
    <name type="scientific">Paenibacillus nasutitermitis</name>
    <dbReference type="NCBI Taxonomy" id="1652958"/>
    <lineage>
        <taxon>Bacteria</taxon>
        <taxon>Bacillati</taxon>
        <taxon>Bacillota</taxon>
        <taxon>Bacilli</taxon>
        <taxon>Bacillales</taxon>
        <taxon>Paenibacillaceae</taxon>
        <taxon>Paenibacillus</taxon>
    </lineage>
</organism>
<dbReference type="EMBL" id="BMHP01000004">
    <property type="protein sequence ID" value="GGD87503.1"/>
    <property type="molecule type" value="Genomic_DNA"/>
</dbReference>
<dbReference type="RefSeq" id="WP_188996635.1">
    <property type="nucleotide sequence ID" value="NZ_BMHP01000004.1"/>
</dbReference>
<evidence type="ECO:0008006" key="4">
    <source>
        <dbReference type="Google" id="ProtNLM"/>
    </source>
</evidence>
<protein>
    <recommendedName>
        <fullName evidence="4">DUF2142 domain-containing protein</fullName>
    </recommendedName>
</protein>
<feature type="transmembrane region" description="Helical" evidence="1">
    <location>
        <begin position="445"/>
        <end position="470"/>
    </location>
</feature>
<evidence type="ECO:0000313" key="2">
    <source>
        <dbReference type="EMBL" id="GGD87503.1"/>
    </source>
</evidence>
<keyword evidence="1" id="KW-1133">Transmembrane helix</keyword>
<comment type="caution">
    <text evidence="2">The sequence shown here is derived from an EMBL/GenBank/DDBJ whole genome shotgun (WGS) entry which is preliminary data.</text>
</comment>
<feature type="transmembrane region" description="Helical" evidence="1">
    <location>
        <begin position="145"/>
        <end position="163"/>
    </location>
</feature>
<sequence length="476" mass="54577">MNESNKTEYLFLKLSLLFGLLYIFIIPPIQVADEGNHFKKAYLVSNLKLLPEMKDGQFGSYYPSSLLEFEDSNTYLIRSVDNKYNYSKFLSDFSAPKSYSDKTFITYSTSKTHPLLYLPQSLMMGIIKVLTIYDHNLMTPGMYLYAGRLGNLLFFIACIYFAIRISPIYKNLILLLGIMPMTLTLAASVSYDGMVIGISILLIATFFKFAYDNNLKVIGRKEIIILCLFAVALIELKSIYYPILFLFFLIPKNKFSTKKDYILKFVYMFFSGIVSHLLWIMTTNLYVAAVGDSSKYISDQLHYIITNPFDFILVILRTFKHLYSFYLNSFIGNLGWLDTPFPYIFILLFALLLIVIAVIDVDKDIRILYKSKLLFLAIMITIVVLLETSLYLIWTSIPSNGGIGNSIVIGVQGRYFIPFAIIGLVCLYSNKLIHLKIVNAIRDKLLKLIPTIAIYTCLLTTFILVIRYWISNAPIQ</sequence>
<proteinExistence type="predicted"/>
<reference evidence="2" key="2">
    <citation type="submission" date="2020-09" db="EMBL/GenBank/DDBJ databases">
        <authorList>
            <person name="Sun Q."/>
            <person name="Zhou Y."/>
        </authorList>
    </citation>
    <scope>NUCLEOTIDE SEQUENCE</scope>
    <source>
        <strain evidence="2">CGMCC 1.15178</strain>
    </source>
</reference>
<keyword evidence="1" id="KW-0812">Transmembrane</keyword>
<dbReference type="AlphaFoldDB" id="A0A916ZC61"/>
<reference evidence="2" key="1">
    <citation type="journal article" date="2014" name="Int. J. Syst. Evol. Microbiol.">
        <title>Complete genome sequence of Corynebacterium casei LMG S-19264T (=DSM 44701T), isolated from a smear-ripened cheese.</title>
        <authorList>
            <consortium name="US DOE Joint Genome Institute (JGI-PGF)"/>
            <person name="Walter F."/>
            <person name="Albersmeier A."/>
            <person name="Kalinowski J."/>
            <person name="Ruckert C."/>
        </authorList>
    </citation>
    <scope>NUCLEOTIDE SEQUENCE</scope>
    <source>
        <strain evidence="2">CGMCC 1.15178</strain>
    </source>
</reference>
<feature type="transmembrane region" description="Helical" evidence="1">
    <location>
        <begin position="301"/>
        <end position="320"/>
    </location>
</feature>
<dbReference type="InterPro" id="IPR018674">
    <property type="entry name" value="DUF2142_membrane"/>
</dbReference>
<evidence type="ECO:0000313" key="3">
    <source>
        <dbReference type="Proteomes" id="UP000612456"/>
    </source>
</evidence>
<feature type="transmembrane region" description="Helical" evidence="1">
    <location>
        <begin position="223"/>
        <end position="250"/>
    </location>
</feature>
<feature type="transmembrane region" description="Helical" evidence="1">
    <location>
        <begin position="12"/>
        <end position="32"/>
    </location>
</feature>
<keyword evidence="3" id="KW-1185">Reference proteome</keyword>
<keyword evidence="1" id="KW-0472">Membrane</keyword>
<dbReference type="Pfam" id="PF09913">
    <property type="entry name" value="DUF2142"/>
    <property type="match status" value="1"/>
</dbReference>
<feature type="transmembrane region" description="Helical" evidence="1">
    <location>
        <begin position="265"/>
        <end position="289"/>
    </location>
</feature>
<gene>
    <name evidence="2" type="ORF">GCM10010911_52420</name>
</gene>
<name>A0A916ZC61_9BACL</name>
<feature type="transmembrane region" description="Helical" evidence="1">
    <location>
        <begin position="414"/>
        <end position="433"/>
    </location>
</feature>
<feature type="transmembrane region" description="Helical" evidence="1">
    <location>
        <begin position="168"/>
        <end position="187"/>
    </location>
</feature>
<feature type="transmembrane region" description="Helical" evidence="1">
    <location>
        <begin position="193"/>
        <end position="211"/>
    </location>
</feature>